<dbReference type="InterPro" id="IPR007895">
    <property type="entry name" value="MASE1"/>
</dbReference>
<feature type="domain" description="CHASE" evidence="14">
    <location>
        <begin position="314"/>
        <end position="382"/>
    </location>
</feature>
<dbReference type="PROSITE" id="PS50110">
    <property type="entry name" value="RESPONSE_REGULATORY"/>
    <property type="match status" value="1"/>
</dbReference>
<dbReference type="PROSITE" id="PS50839">
    <property type="entry name" value="CHASE"/>
    <property type="match status" value="1"/>
</dbReference>
<dbReference type="Pfam" id="PF05231">
    <property type="entry name" value="MASE1"/>
    <property type="match status" value="1"/>
</dbReference>
<dbReference type="Gene3D" id="1.10.287.130">
    <property type="match status" value="1"/>
</dbReference>
<feature type="modified residue" description="4-aspartylphosphate" evidence="10">
    <location>
        <position position="833"/>
    </location>
</feature>
<feature type="transmembrane region" description="Helical" evidence="11">
    <location>
        <begin position="121"/>
        <end position="146"/>
    </location>
</feature>
<dbReference type="InterPro" id="IPR003661">
    <property type="entry name" value="HisK_dim/P_dom"/>
</dbReference>
<feature type="transmembrane region" description="Helical" evidence="11">
    <location>
        <begin position="7"/>
        <end position="30"/>
    </location>
</feature>
<dbReference type="InterPro" id="IPR005467">
    <property type="entry name" value="His_kinase_dom"/>
</dbReference>
<keyword evidence="5 10" id="KW-0597">Phosphoprotein</keyword>
<dbReference type="InterPro" id="IPR006189">
    <property type="entry name" value="CHASE_dom"/>
</dbReference>
<dbReference type="CDD" id="cd16922">
    <property type="entry name" value="HATPase_EvgS-ArcB-TorS-like"/>
    <property type="match status" value="1"/>
</dbReference>
<dbReference type="PANTHER" id="PTHR45339:SF1">
    <property type="entry name" value="HYBRID SIGNAL TRANSDUCTION HISTIDINE KINASE J"/>
    <property type="match status" value="1"/>
</dbReference>
<keyword evidence="9 11" id="KW-0472">Membrane</keyword>
<evidence type="ECO:0000256" key="6">
    <source>
        <dbReference type="ARBA" id="ARBA00022692"/>
    </source>
</evidence>
<feature type="domain" description="Histidine kinase" evidence="12">
    <location>
        <begin position="534"/>
        <end position="757"/>
    </location>
</feature>
<evidence type="ECO:0000256" key="10">
    <source>
        <dbReference type="PROSITE-ProRule" id="PRU00169"/>
    </source>
</evidence>
<dbReference type="Pfam" id="PF02518">
    <property type="entry name" value="HATPase_c"/>
    <property type="match status" value="1"/>
</dbReference>
<dbReference type="SMART" id="SM00448">
    <property type="entry name" value="REC"/>
    <property type="match status" value="1"/>
</dbReference>
<sequence>MPEKSEIILYNLIVLALYFTTAQLGLMLAIPPGFASAIWPAAGIALALTLVWSPKVLPGILFGSMLANLTVVDSYSINAFAFAFLLGVGASLQALFGYYLLAKQIISEQWLLSISRIRRFLLKAGPLSCLVSASVGSLSLLSFSYINKQDVIFTWVTWWVGDMLGTLFVAPICLVIAYRYKLRLRHKIFQVIAPSIMVFSLVIIVFAFNRAEQNRVARQHLLQDSLRVAQALEYEISRYKAYARTYSAFFASSHKIEEEEFIKFSSIVVQPDDSLFATSWVPKIPRTEKQAYLDAMLKENSSFSIKTIDYSLLPDFYPITYIYPEHLKSNALGLDIGSEQLRATALVRAEKLNKPTITEPLTLFQSKQNKPAFLIFSPVIVTNTFATELAESHIVLVIESETLLQNVLAKNLLANRSFNYSVNLTTNDGIVLFEKNKNVNTDIVSTHTIKVMDQHWLLNISASSSEIIAKKDWSSWLILVVGVVLTIMLQTFILWLTSSHNSIARQVKIKTKELNRAKLKAEQATVQKTYFLANMSHELRTPLNAILGIAEMLSKSNLDNQQTELLNKQKVASKTLLSLISDILDVSKIETGKIELEIAPFSIRKLMLKSQNMFESQAELKGLTFKVNYKGNGSDWLLGDEHRLQQVVSNLCSNALKFTESGGVTLSIRNEKDIENEQQNLLIFEVIDTGIGIEDTRVLHIFDSFTQADSSVTRKYGGSGLGLAISKTLIELMKGSIFCESQIGLGTKFTCQLTLKNAVSEENKQVQTLRNAEQQLKNILEGALVLIAEDNEINQQIIAFHIESLGADITLANNGLEAVKAVENCSFDLILMDIQMPEMDGLQATKLISQMPNGIDVPVVAMTANVSVEDKQACFAVGMRAHIPKPFEVNKLHHTLLQILSSPKINHTYLDTTS</sequence>
<evidence type="ECO:0000256" key="2">
    <source>
        <dbReference type="ARBA" id="ARBA00004651"/>
    </source>
</evidence>
<protein>
    <recommendedName>
        <fullName evidence="3">histidine kinase</fullName>
        <ecNumber evidence="3">2.7.13.3</ecNumber>
    </recommendedName>
</protein>
<evidence type="ECO:0000259" key="14">
    <source>
        <dbReference type="PROSITE" id="PS50839"/>
    </source>
</evidence>
<keyword evidence="7 11" id="KW-1133">Transmembrane helix</keyword>
<dbReference type="Proteomes" id="UP001467690">
    <property type="component" value="Unassembled WGS sequence"/>
</dbReference>
<name>A0ABV1RMX0_9ALTE</name>
<dbReference type="InterPro" id="IPR001789">
    <property type="entry name" value="Sig_transdc_resp-reg_receiver"/>
</dbReference>
<dbReference type="InterPro" id="IPR036890">
    <property type="entry name" value="HATPase_C_sf"/>
</dbReference>
<dbReference type="Gene3D" id="3.30.565.10">
    <property type="entry name" value="Histidine kinase-like ATPase, C-terminal domain"/>
    <property type="match status" value="1"/>
</dbReference>
<keyword evidence="15" id="KW-0067">ATP-binding</keyword>
<evidence type="ECO:0000256" key="8">
    <source>
        <dbReference type="ARBA" id="ARBA00023012"/>
    </source>
</evidence>
<keyword evidence="4" id="KW-1003">Cell membrane</keyword>
<keyword evidence="16" id="KW-1185">Reference proteome</keyword>
<keyword evidence="8" id="KW-0902">Two-component regulatory system</keyword>
<dbReference type="Gene3D" id="3.40.50.2300">
    <property type="match status" value="1"/>
</dbReference>
<keyword evidence="15" id="KW-0547">Nucleotide-binding</keyword>
<dbReference type="PROSITE" id="PS50109">
    <property type="entry name" value="HIS_KIN"/>
    <property type="match status" value="1"/>
</dbReference>
<accession>A0ABV1RMX0</accession>
<evidence type="ECO:0000256" key="11">
    <source>
        <dbReference type="SAM" id="Phobius"/>
    </source>
</evidence>
<feature type="transmembrane region" description="Helical" evidence="11">
    <location>
        <begin position="473"/>
        <end position="496"/>
    </location>
</feature>
<dbReference type="SUPFAM" id="SSF52172">
    <property type="entry name" value="CheY-like"/>
    <property type="match status" value="1"/>
</dbReference>
<dbReference type="GO" id="GO:0005524">
    <property type="term" value="F:ATP binding"/>
    <property type="evidence" value="ECO:0007669"/>
    <property type="project" value="UniProtKB-KW"/>
</dbReference>
<dbReference type="CDD" id="cd17546">
    <property type="entry name" value="REC_hyHK_CKI1_RcsC-like"/>
    <property type="match status" value="1"/>
</dbReference>
<evidence type="ECO:0000256" key="1">
    <source>
        <dbReference type="ARBA" id="ARBA00000085"/>
    </source>
</evidence>
<reference evidence="15 16" key="1">
    <citation type="submission" date="2024-06" db="EMBL/GenBank/DDBJ databases">
        <authorList>
            <person name="Chen R.Y."/>
        </authorList>
    </citation>
    <scope>NUCLEOTIDE SEQUENCE [LARGE SCALE GENOMIC DNA]</scope>
    <source>
        <strain evidence="15 16">D2</strain>
    </source>
</reference>
<dbReference type="SMART" id="SM00387">
    <property type="entry name" value="HATPase_c"/>
    <property type="match status" value="1"/>
</dbReference>
<evidence type="ECO:0000313" key="16">
    <source>
        <dbReference type="Proteomes" id="UP001467690"/>
    </source>
</evidence>
<comment type="caution">
    <text evidence="15">The sequence shown here is derived from an EMBL/GenBank/DDBJ whole genome shotgun (WGS) entry which is preliminary data.</text>
</comment>
<evidence type="ECO:0000259" key="12">
    <source>
        <dbReference type="PROSITE" id="PS50109"/>
    </source>
</evidence>
<organism evidence="15 16">
    <name type="scientific">Catenovulum sediminis</name>
    <dbReference type="NCBI Taxonomy" id="1740262"/>
    <lineage>
        <taxon>Bacteria</taxon>
        <taxon>Pseudomonadati</taxon>
        <taxon>Pseudomonadota</taxon>
        <taxon>Gammaproteobacteria</taxon>
        <taxon>Alteromonadales</taxon>
        <taxon>Alteromonadaceae</taxon>
        <taxon>Catenovulum</taxon>
    </lineage>
</organism>
<evidence type="ECO:0000256" key="7">
    <source>
        <dbReference type="ARBA" id="ARBA00022989"/>
    </source>
</evidence>
<evidence type="ECO:0000256" key="9">
    <source>
        <dbReference type="ARBA" id="ARBA00023136"/>
    </source>
</evidence>
<feature type="transmembrane region" description="Helical" evidence="11">
    <location>
        <begin position="188"/>
        <end position="208"/>
    </location>
</feature>
<dbReference type="SMART" id="SM01079">
    <property type="entry name" value="CHASE"/>
    <property type="match status" value="1"/>
</dbReference>
<feature type="domain" description="Response regulatory" evidence="13">
    <location>
        <begin position="784"/>
        <end position="900"/>
    </location>
</feature>
<evidence type="ECO:0000259" key="13">
    <source>
        <dbReference type="PROSITE" id="PS50110"/>
    </source>
</evidence>
<dbReference type="InterPro" id="IPR036097">
    <property type="entry name" value="HisK_dim/P_sf"/>
</dbReference>
<dbReference type="InterPro" id="IPR004358">
    <property type="entry name" value="Sig_transdc_His_kin-like_C"/>
</dbReference>
<dbReference type="PANTHER" id="PTHR45339">
    <property type="entry name" value="HYBRID SIGNAL TRANSDUCTION HISTIDINE KINASE J"/>
    <property type="match status" value="1"/>
</dbReference>
<dbReference type="Pfam" id="PF00512">
    <property type="entry name" value="HisKA"/>
    <property type="match status" value="1"/>
</dbReference>
<dbReference type="InterPro" id="IPR042240">
    <property type="entry name" value="CHASE_sf"/>
</dbReference>
<dbReference type="RefSeq" id="WP_350403262.1">
    <property type="nucleotide sequence ID" value="NZ_JBELOE010000287.1"/>
</dbReference>
<evidence type="ECO:0000256" key="3">
    <source>
        <dbReference type="ARBA" id="ARBA00012438"/>
    </source>
</evidence>
<keyword evidence="6 11" id="KW-0812">Transmembrane</keyword>
<dbReference type="PRINTS" id="PR00344">
    <property type="entry name" value="BCTRLSENSOR"/>
</dbReference>
<feature type="transmembrane region" description="Helical" evidence="11">
    <location>
        <begin position="37"/>
        <end position="57"/>
    </location>
</feature>
<comment type="subcellular location">
    <subcellularLocation>
        <location evidence="2">Cell membrane</location>
        <topology evidence="2">Multi-pass membrane protein</topology>
    </subcellularLocation>
</comment>
<evidence type="ECO:0000313" key="15">
    <source>
        <dbReference type="EMBL" id="MER2494264.1"/>
    </source>
</evidence>
<feature type="transmembrane region" description="Helical" evidence="11">
    <location>
        <begin position="152"/>
        <end position="176"/>
    </location>
</feature>
<feature type="transmembrane region" description="Helical" evidence="11">
    <location>
        <begin position="77"/>
        <end position="101"/>
    </location>
</feature>
<comment type="catalytic activity">
    <reaction evidence="1">
        <text>ATP + protein L-histidine = ADP + protein N-phospho-L-histidine.</text>
        <dbReference type="EC" id="2.7.13.3"/>
    </reaction>
</comment>
<dbReference type="Gene3D" id="3.30.450.350">
    <property type="entry name" value="CHASE domain"/>
    <property type="match status" value="1"/>
</dbReference>
<dbReference type="EC" id="2.7.13.3" evidence="3"/>
<dbReference type="SUPFAM" id="SSF47384">
    <property type="entry name" value="Homodimeric domain of signal transducing histidine kinase"/>
    <property type="match status" value="1"/>
</dbReference>
<dbReference type="SUPFAM" id="SSF55874">
    <property type="entry name" value="ATPase domain of HSP90 chaperone/DNA topoisomerase II/histidine kinase"/>
    <property type="match status" value="1"/>
</dbReference>
<dbReference type="CDD" id="cd00082">
    <property type="entry name" value="HisKA"/>
    <property type="match status" value="1"/>
</dbReference>
<dbReference type="Pfam" id="PF03924">
    <property type="entry name" value="CHASE"/>
    <property type="match status" value="1"/>
</dbReference>
<evidence type="ECO:0000256" key="4">
    <source>
        <dbReference type="ARBA" id="ARBA00022475"/>
    </source>
</evidence>
<dbReference type="SMART" id="SM00388">
    <property type="entry name" value="HisKA"/>
    <property type="match status" value="1"/>
</dbReference>
<evidence type="ECO:0000256" key="5">
    <source>
        <dbReference type="ARBA" id="ARBA00022553"/>
    </source>
</evidence>
<proteinExistence type="predicted"/>
<dbReference type="InterPro" id="IPR011006">
    <property type="entry name" value="CheY-like_superfamily"/>
</dbReference>
<gene>
    <name evidence="15" type="ORF">ABS311_20520</name>
</gene>
<dbReference type="EMBL" id="JBELOE010000287">
    <property type="protein sequence ID" value="MER2494264.1"/>
    <property type="molecule type" value="Genomic_DNA"/>
</dbReference>
<dbReference type="InterPro" id="IPR003594">
    <property type="entry name" value="HATPase_dom"/>
</dbReference>
<dbReference type="Pfam" id="PF00072">
    <property type="entry name" value="Response_reg"/>
    <property type="match status" value="1"/>
</dbReference>